<accession>A0ABP0RV57</accession>
<keyword evidence="3" id="KW-1185">Reference proteome</keyword>
<feature type="transmembrane region" description="Helical" evidence="1">
    <location>
        <begin position="103"/>
        <end position="122"/>
    </location>
</feature>
<keyword evidence="1" id="KW-0812">Transmembrane</keyword>
<feature type="non-terminal residue" evidence="2">
    <location>
        <position position="325"/>
    </location>
</feature>
<dbReference type="Proteomes" id="UP001642484">
    <property type="component" value="Unassembled WGS sequence"/>
</dbReference>
<gene>
    <name evidence="2" type="ORF">CCMP2556_LOCUS48997</name>
</gene>
<organism evidence="2 3">
    <name type="scientific">Durusdinium trenchii</name>
    <dbReference type="NCBI Taxonomy" id="1381693"/>
    <lineage>
        <taxon>Eukaryota</taxon>
        <taxon>Sar</taxon>
        <taxon>Alveolata</taxon>
        <taxon>Dinophyceae</taxon>
        <taxon>Suessiales</taxon>
        <taxon>Symbiodiniaceae</taxon>
        <taxon>Durusdinium</taxon>
    </lineage>
</organism>
<reference evidence="2 3" key="1">
    <citation type="submission" date="2024-02" db="EMBL/GenBank/DDBJ databases">
        <authorList>
            <person name="Chen Y."/>
            <person name="Shah S."/>
            <person name="Dougan E. K."/>
            <person name="Thang M."/>
            <person name="Chan C."/>
        </authorList>
    </citation>
    <scope>NUCLEOTIDE SEQUENCE [LARGE SCALE GENOMIC DNA]</scope>
</reference>
<protein>
    <submittedName>
        <fullName evidence="2">Uncharacterized protein</fullName>
    </submittedName>
</protein>
<evidence type="ECO:0000313" key="3">
    <source>
        <dbReference type="Proteomes" id="UP001642484"/>
    </source>
</evidence>
<comment type="caution">
    <text evidence="2">The sequence shown here is derived from an EMBL/GenBank/DDBJ whole genome shotgun (WGS) entry which is preliminary data.</text>
</comment>
<dbReference type="EMBL" id="CAXAMN010026625">
    <property type="protein sequence ID" value="CAK9104519.1"/>
    <property type="molecule type" value="Genomic_DNA"/>
</dbReference>
<keyword evidence="1" id="KW-0472">Membrane</keyword>
<keyword evidence="1" id="KW-1133">Transmembrane helix</keyword>
<name>A0ABP0RV57_9DINO</name>
<evidence type="ECO:0000256" key="1">
    <source>
        <dbReference type="SAM" id="Phobius"/>
    </source>
</evidence>
<feature type="transmembrane region" description="Helical" evidence="1">
    <location>
        <begin position="142"/>
        <end position="161"/>
    </location>
</feature>
<evidence type="ECO:0000313" key="2">
    <source>
        <dbReference type="EMBL" id="CAK9104519.1"/>
    </source>
</evidence>
<proteinExistence type="predicted"/>
<sequence>MYLYARTLAFQVSPSCTGLPGSEPAYKSDAQQVPGTDEAPESHASRFHLDLEHWVTEVSEVFHYRIFFIDPLPTMCSANFCNLCEAMCLTRALAFGASASEELIGQMMFTVFGPLSVPFLILLYGGKVGLENRSFWPFSRAAIPQMIIWSCLFMAIVANLFSPPNVMLIEKKFAIFCLFMRNLPIATKYAYTSSQTWESFNRKEIDEKYRAYQNMLVGWYMIPEENFALQAEVAFVGVIGSSAQRSEVAVRFLPWPRNEIDLLAMRKRVDVSSKTMFFAPTGEILRPRSCRRKAARRRIMGRDETLPECQMQSLYDGMSKFKSSS</sequence>